<evidence type="ECO:0000313" key="5">
    <source>
        <dbReference type="EMBL" id="SDD87577.1"/>
    </source>
</evidence>
<dbReference type="STRING" id="1071918.SAMN05421544_10194"/>
<proteinExistence type="predicted"/>
<dbReference type="GO" id="GO:0009279">
    <property type="term" value="C:cell outer membrane"/>
    <property type="evidence" value="ECO:0007669"/>
    <property type="project" value="UniProtKB-SubCell"/>
</dbReference>
<evidence type="ECO:0000259" key="4">
    <source>
        <dbReference type="Pfam" id="PF14905"/>
    </source>
</evidence>
<evidence type="ECO:0000256" key="1">
    <source>
        <dbReference type="ARBA" id="ARBA00004442"/>
    </source>
</evidence>
<organism evidence="5 6">
    <name type="scientific">Riemerella columbipharyngis</name>
    <dbReference type="NCBI Taxonomy" id="1071918"/>
    <lineage>
        <taxon>Bacteria</taxon>
        <taxon>Pseudomonadati</taxon>
        <taxon>Bacteroidota</taxon>
        <taxon>Flavobacteriia</taxon>
        <taxon>Flavobacteriales</taxon>
        <taxon>Weeksellaceae</taxon>
        <taxon>Riemerella</taxon>
    </lineage>
</organism>
<dbReference type="EMBL" id="FNAS01000001">
    <property type="protein sequence ID" value="SDD87577.1"/>
    <property type="molecule type" value="Genomic_DNA"/>
</dbReference>
<dbReference type="AlphaFoldDB" id="A0A1G6YCW6"/>
<sequence>MNKFSIFSPVLIFGLSQAQTSQTKSQSKDSLQTQTIKTVVMKKLPAMNVRKKEGKYEVVVSNTNFQKTQNAWEGMKLVPMLDINKDGEMSIFNKAAIVEINGMQSELRGKDLKNFLESLDPKSIKKLELNPNPNASYGTEVNAVINIILDQSKQNYRLGINATGGKHRKDFYGTNNINYALNGKKTQFYISYNYDNSPEYNTGNIKQKIGNKDLLSIENIDDNKEHSHQAFIDLNISPSEKDNLSFSGTLSYDKSKNNNQTFNDDFLKTTQENTVSKKLQLSQNWKHIFNENTSLKIGTYQIFSKSDSHNSATSAGQFISQDIKNTTPIYIGYADLNFKTKWGLSSVGSRYTNTDVTNNNYNFDTNSPFHYKEQVAAVYFNQSIPLGKGNLNLGIRNESSFIDYDFSDLATKESYKNKKNYSNLLYNTDYSWATQGQRMYAISFRKQIRRPNYAYLNPFAKIHNSNTLFAGDSEISPQKIYSLSLNTFKKGWGIFSEFQYMKDMAGIFFKTDGKNIIQSYRNFDNVYVYGLGTQYSHSFFNEFWTTKTTIMGSYINVKDKTYQTLAKSKPFFQFISYNTFDFGKGLQFNIEYYLQSPNNIGLMTQSAMQSLGLGLTKKINQNLSIILNTNDILRTKKKNETHIPEVYYADSMLYDTQSFGITVQWNITGKNYKKININQNQPSEVNRLGK</sequence>
<reference evidence="5 6" key="1">
    <citation type="submission" date="2016-10" db="EMBL/GenBank/DDBJ databases">
        <authorList>
            <person name="de Groot N.N."/>
        </authorList>
    </citation>
    <scope>NUCLEOTIDE SEQUENCE [LARGE SCALE GENOMIC DNA]</scope>
    <source>
        <strain evidence="5 6">DSM 24015</strain>
    </source>
</reference>
<keyword evidence="6" id="KW-1185">Reference proteome</keyword>
<keyword evidence="3" id="KW-0998">Cell outer membrane</keyword>
<evidence type="ECO:0000256" key="2">
    <source>
        <dbReference type="ARBA" id="ARBA00023136"/>
    </source>
</evidence>
<protein>
    <submittedName>
        <fullName evidence="5">Outer membrane protein beta-barrel family protein</fullName>
    </submittedName>
</protein>
<dbReference type="OrthoDB" id="8764943at2"/>
<gene>
    <name evidence="5" type="ORF">SAMN05421544_10194</name>
</gene>
<name>A0A1G6YCW6_9FLAO</name>
<comment type="subcellular location">
    <subcellularLocation>
        <location evidence="1">Cell outer membrane</location>
    </subcellularLocation>
</comment>
<dbReference type="InterPro" id="IPR041700">
    <property type="entry name" value="OMP_b-brl_3"/>
</dbReference>
<dbReference type="Proteomes" id="UP000198517">
    <property type="component" value="Unassembled WGS sequence"/>
</dbReference>
<dbReference type="SUPFAM" id="SSF56935">
    <property type="entry name" value="Porins"/>
    <property type="match status" value="1"/>
</dbReference>
<evidence type="ECO:0000313" key="6">
    <source>
        <dbReference type="Proteomes" id="UP000198517"/>
    </source>
</evidence>
<dbReference type="RefSeq" id="WP_092735546.1">
    <property type="nucleotide sequence ID" value="NZ_FNAS01000001.1"/>
</dbReference>
<dbReference type="InterPro" id="IPR036942">
    <property type="entry name" value="Beta-barrel_TonB_sf"/>
</dbReference>
<accession>A0A1G6YCW6</accession>
<dbReference type="Gene3D" id="2.40.170.20">
    <property type="entry name" value="TonB-dependent receptor, beta-barrel domain"/>
    <property type="match status" value="1"/>
</dbReference>
<evidence type="ECO:0000256" key="3">
    <source>
        <dbReference type="ARBA" id="ARBA00023237"/>
    </source>
</evidence>
<feature type="domain" description="Outer membrane protein beta-barrel" evidence="4">
    <location>
        <begin position="341"/>
        <end position="665"/>
    </location>
</feature>
<dbReference type="Pfam" id="PF14905">
    <property type="entry name" value="OMP_b-brl_3"/>
    <property type="match status" value="1"/>
</dbReference>
<keyword evidence="2" id="KW-0472">Membrane</keyword>